<gene>
    <name evidence="6" type="ORF">CNEONATNEC25_03457</name>
</gene>
<dbReference type="Pfam" id="PF04794">
    <property type="entry name" value="YdjC"/>
    <property type="match status" value="1"/>
</dbReference>
<name>A0A650MKI3_9CLOT</name>
<dbReference type="GO" id="GO:0046872">
    <property type="term" value="F:metal ion binding"/>
    <property type="evidence" value="ECO:0007669"/>
    <property type="project" value="UniProtKB-KW"/>
</dbReference>
<dbReference type="EC" id="3.5.1.-" evidence="6"/>
<evidence type="ECO:0000256" key="4">
    <source>
        <dbReference type="ARBA" id="ARBA00022842"/>
    </source>
</evidence>
<evidence type="ECO:0000256" key="1">
    <source>
        <dbReference type="ARBA" id="ARBA00001946"/>
    </source>
</evidence>
<keyword evidence="2" id="KW-0479">Metal-binding</keyword>
<accession>A0A650MKI3</accession>
<evidence type="ECO:0000256" key="5">
    <source>
        <dbReference type="ARBA" id="ARBA00023277"/>
    </source>
</evidence>
<keyword evidence="3 6" id="KW-0378">Hydrolase</keyword>
<comment type="cofactor">
    <cofactor evidence="1">
        <name>Mg(2+)</name>
        <dbReference type="ChEBI" id="CHEBI:18420"/>
    </cofactor>
</comment>
<evidence type="ECO:0000313" key="7">
    <source>
        <dbReference type="Proteomes" id="UP000431451"/>
    </source>
</evidence>
<organism evidence="6 7">
    <name type="scientific">Clostridium neonatale</name>
    <dbReference type="NCBI Taxonomy" id="137838"/>
    <lineage>
        <taxon>Bacteria</taxon>
        <taxon>Bacillati</taxon>
        <taxon>Bacillota</taxon>
        <taxon>Clostridia</taxon>
        <taxon>Eubacteriales</taxon>
        <taxon>Clostridiaceae</taxon>
        <taxon>Clostridium</taxon>
    </lineage>
</organism>
<evidence type="ECO:0000256" key="2">
    <source>
        <dbReference type="ARBA" id="ARBA00022723"/>
    </source>
</evidence>
<dbReference type="EMBL" id="UWJD01000002">
    <property type="protein sequence ID" value="VCT85854.1"/>
    <property type="molecule type" value="Genomic_DNA"/>
</dbReference>
<proteinExistence type="predicted"/>
<protein>
    <submittedName>
        <fullName evidence="6">Carbohydrate deacetylase</fullName>
        <ecNumber evidence="6">3.5.1.-</ecNumber>
    </submittedName>
</protein>
<dbReference type="InterPro" id="IPR011330">
    <property type="entry name" value="Glyco_hydro/deAcase_b/a-brl"/>
</dbReference>
<sequence length="30" mass="3196">MKLIVNADDFGISKAVTLGILEAHKNGIVK</sequence>
<dbReference type="SUPFAM" id="SSF88713">
    <property type="entry name" value="Glycoside hydrolase/deacetylase"/>
    <property type="match status" value="1"/>
</dbReference>
<evidence type="ECO:0000313" key="6">
    <source>
        <dbReference type="EMBL" id="VCT85854.1"/>
    </source>
</evidence>
<reference evidence="6 7" key="1">
    <citation type="submission" date="2018-06" db="EMBL/GenBank/DDBJ databases">
        <authorList>
            <consortium name="IHU Genomes"/>
        </authorList>
    </citation>
    <scope>NUCLEOTIDE SEQUENCE [LARGE SCALE GENOMIC DNA]</scope>
    <source>
        <strain evidence="6 7">NEC25</strain>
    </source>
</reference>
<dbReference type="AlphaFoldDB" id="A0A650MKI3"/>
<dbReference type="GO" id="GO:0005975">
    <property type="term" value="P:carbohydrate metabolic process"/>
    <property type="evidence" value="ECO:0007669"/>
    <property type="project" value="InterPro"/>
</dbReference>
<dbReference type="GO" id="GO:0016787">
    <property type="term" value="F:hydrolase activity"/>
    <property type="evidence" value="ECO:0007669"/>
    <property type="project" value="UniProtKB-KW"/>
</dbReference>
<dbReference type="InterPro" id="IPR006879">
    <property type="entry name" value="YdjC-like"/>
</dbReference>
<keyword evidence="5" id="KW-0119">Carbohydrate metabolism</keyword>
<evidence type="ECO:0000256" key="3">
    <source>
        <dbReference type="ARBA" id="ARBA00022801"/>
    </source>
</evidence>
<dbReference type="Gene3D" id="3.20.20.370">
    <property type="entry name" value="Glycoside hydrolase/deacetylase"/>
    <property type="match status" value="1"/>
</dbReference>
<keyword evidence="4" id="KW-0460">Magnesium</keyword>
<dbReference type="Proteomes" id="UP000431451">
    <property type="component" value="Unassembled WGS sequence"/>
</dbReference>